<keyword evidence="5" id="KW-0031">Aminopeptidase</keyword>
<evidence type="ECO:0000256" key="1">
    <source>
        <dbReference type="SAM" id="MobiDB-lite"/>
    </source>
</evidence>
<feature type="region of interest" description="Disordered" evidence="1">
    <location>
        <begin position="673"/>
        <end position="721"/>
    </location>
</feature>
<dbReference type="Gene3D" id="1.10.390.10">
    <property type="entry name" value="Neutral Protease Domain 2"/>
    <property type="match status" value="1"/>
</dbReference>
<name>A0ABV7YK13_9ACTN</name>
<evidence type="ECO:0000313" key="6">
    <source>
        <dbReference type="Proteomes" id="UP001595699"/>
    </source>
</evidence>
<sequence length="721" mass="78668">MSRRALPVAAFLAGLLALPAGAQAGPFGPGAPGVGDPYYPLDGNGGYDAQHYALDLRYTPKTDVLNGKATIRARAKQNLSRFNLDLDGLTVRAVTVNGRQAKWTRANGELTITPSRGLRRGVGFTTVVTYDGVPIPPPDDPLGGSGWVATDDGALVAGEPHGASTWFPVNDHPTDKASFTFRVTVPQGVEAVANGALVGQRTSNGWTTWTWDARDPMAPYLATATIGQFDLRSYRKNGITFWDAVDPDLYTPRPRTGKQYAISQLANPSYKRLTRTITVPANGGKLSFWLAGRGLAFVEARPAGTDQWTTLPDLNGHTTSEDAGFCEYYLQFHPFLKHYYKPLDENGCRPTGSTGAWHYWFGDEDRYVPWAVDLTRYKKRTVEVSIALVTDEFESGRPGLLVDDIVGPGGTGTTSFEPDSSPMDGWRATSAPAGSPKNKNNWIAGPRAKAPDAEGEIFQQSFARHGEILGFLGSRFGPYPFHVGGGIVDDLSFGFSLENQTRPIYSPRAAFEPGAPDGLLAHELAHQWFGDSVSLTRWKDIWLNEGFATYAQWMWDAHDGVATEEETFKLNYGFADGDTEFWKLKMTDPGHEALFGWPIYQRGAMVLHRLRKTVGDATFFRILRTWTKRNADGNGTTDGFLQLSERLAGRDLSKAVWDPWLFGLKQPPLPASAAAVKARGRQNPPHGDDKDIRGDRGSLRPGARGFGPSADGSADGGGLRP</sequence>
<feature type="region of interest" description="Disordered" evidence="1">
    <location>
        <begin position="409"/>
        <end position="441"/>
    </location>
</feature>
<dbReference type="GO" id="GO:0004177">
    <property type="term" value="F:aminopeptidase activity"/>
    <property type="evidence" value="ECO:0007669"/>
    <property type="project" value="UniProtKB-KW"/>
</dbReference>
<proteinExistence type="predicted"/>
<dbReference type="PANTHER" id="PTHR11533:SF297">
    <property type="entry name" value="AMINOPEPTIDASE N"/>
    <property type="match status" value="1"/>
</dbReference>
<dbReference type="EMBL" id="JBHRZH010000038">
    <property type="protein sequence ID" value="MFC3765463.1"/>
    <property type="molecule type" value="Genomic_DNA"/>
</dbReference>
<dbReference type="CDD" id="cd09603">
    <property type="entry name" value="M1_APN_like"/>
    <property type="match status" value="1"/>
</dbReference>
<dbReference type="Gene3D" id="2.60.40.1730">
    <property type="entry name" value="tricorn interacting facor f3 domain"/>
    <property type="match status" value="1"/>
</dbReference>
<dbReference type="SUPFAM" id="SSF63737">
    <property type="entry name" value="Leukotriene A4 hydrolase N-terminal domain"/>
    <property type="match status" value="1"/>
</dbReference>
<dbReference type="PANTHER" id="PTHR11533">
    <property type="entry name" value="PROTEASE M1 ZINC METALLOPROTEASE"/>
    <property type="match status" value="1"/>
</dbReference>
<evidence type="ECO:0000256" key="2">
    <source>
        <dbReference type="SAM" id="SignalP"/>
    </source>
</evidence>
<feature type="compositionally biased region" description="Basic and acidic residues" evidence="1">
    <location>
        <begin position="686"/>
        <end position="698"/>
    </location>
</feature>
<keyword evidence="2" id="KW-0732">Signal</keyword>
<dbReference type="InterPro" id="IPR042097">
    <property type="entry name" value="Aminopeptidase_N-like_N_sf"/>
</dbReference>
<dbReference type="RefSeq" id="WP_205114645.1">
    <property type="nucleotide sequence ID" value="NZ_JAFBCM010000001.1"/>
</dbReference>
<keyword evidence="5" id="KW-0378">Hydrolase</keyword>
<keyword evidence="6" id="KW-1185">Reference proteome</keyword>
<dbReference type="Pfam" id="PF01433">
    <property type="entry name" value="Peptidase_M1"/>
    <property type="match status" value="1"/>
</dbReference>
<dbReference type="SUPFAM" id="SSF55486">
    <property type="entry name" value="Metalloproteases ('zincins'), catalytic domain"/>
    <property type="match status" value="1"/>
</dbReference>
<evidence type="ECO:0000259" key="3">
    <source>
        <dbReference type="Pfam" id="PF01433"/>
    </source>
</evidence>
<feature type="chain" id="PRO_5047145701" evidence="2">
    <location>
        <begin position="25"/>
        <end position="721"/>
    </location>
</feature>
<dbReference type="InterPro" id="IPR027268">
    <property type="entry name" value="Peptidase_M4/M1_CTD_sf"/>
</dbReference>
<feature type="domain" description="Peptidase M1 membrane alanine aminopeptidase" evidence="3">
    <location>
        <begin position="519"/>
        <end position="660"/>
    </location>
</feature>
<organism evidence="5 6">
    <name type="scientific">Tenggerimyces flavus</name>
    <dbReference type="NCBI Taxonomy" id="1708749"/>
    <lineage>
        <taxon>Bacteria</taxon>
        <taxon>Bacillati</taxon>
        <taxon>Actinomycetota</taxon>
        <taxon>Actinomycetes</taxon>
        <taxon>Propionibacteriales</taxon>
        <taxon>Nocardioidaceae</taxon>
        <taxon>Tenggerimyces</taxon>
    </lineage>
</organism>
<feature type="domain" description="Aminopeptidase N-like N-terminal" evidence="4">
    <location>
        <begin position="50"/>
        <end position="221"/>
    </location>
</feature>
<comment type="caution">
    <text evidence="5">The sequence shown here is derived from an EMBL/GenBank/DDBJ whole genome shotgun (WGS) entry which is preliminary data.</text>
</comment>
<accession>A0ABV7YK13</accession>
<reference evidence="6" key="1">
    <citation type="journal article" date="2019" name="Int. J. Syst. Evol. Microbiol.">
        <title>The Global Catalogue of Microorganisms (GCM) 10K type strain sequencing project: providing services to taxonomists for standard genome sequencing and annotation.</title>
        <authorList>
            <consortium name="The Broad Institute Genomics Platform"/>
            <consortium name="The Broad Institute Genome Sequencing Center for Infectious Disease"/>
            <person name="Wu L."/>
            <person name="Ma J."/>
        </authorList>
    </citation>
    <scope>NUCLEOTIDE SEQUENCE [LARGE SCALE GENOMIC DNA]</scope>
    <source>
        <strain evidence="6">CGMCC 4.7241</strain>
    </source>
</reference>
<feature type="signal peptide" evidence="2">
    <location>
        <begin position="1"/>
        <end position="24"/>
    </location>
</feature>
<evidence type="ECO:0000259" key="4">
    <source>
        <dbReference type="Pfam" id="PF17900"/>
    </source>
</evidence>
<dbReference type="InterPro" id="IPR045357">
    <property type="entry name" value="Aminopeptidase_N-like_N"/>
</dbReference>
<dbReference type="InterPro" id="IPR014782">
    <property type="entry name" value="Peptidase_M1_dom"/>
</dbReference>
<dbReference type="Pfam" id="PF17900">
    <property type="entry name" value="Peptidase_M1_N"/>
    <property type="match status" value="1"/>
</dbReference>
<protein>
    <submittedName>
        <fullName evidence="5">M1 family aminopeptidase</fullName>
    </submittedName>
</protein>
<evidence type="ECO:0000313" key="5">
    <source>
        <dbReference type="EMBL" id="MFC3765463.1"/>
    </source>
</evidence>
<gene>
    <name evidence="5" type="ORF">ACFOUW_31845</name>
</gene>
<keyword evidence="5" id="KW-0645">Protease</keyword>
<dbReference type="InterPro" id="IPR050344">
    <property type="entry name" value="Peptidase_M1_aminopeptidases"/>
</dbReference>
<dbReference type="Proteomes" id="UP001595699">
    <property type="component" value="Unassembled WGS sequence"/>
</dbReference>